<dbReference type="EMBL" id="LRPC01000001">
    <property type="protein sequence ID" value="KYG78033.1"/>
    <property type="molecule type" value="Genomic_DNA"/>
</dbReference>
<evidence type="ECO:0008006" key="4">
    <source>
        <dbReference type="Google" id="ProtNLM"/>
    </source>
</evidence>
<evidence type="ECO:0000313" key="3">
    <source>
        <dbReference type="Proteomes" id="UP000075606"/>
    </source>
</evidence>
<dbReference type="Pfam" id="PF19992">
    <property type="entry name" value="DUF6427"/>
    <property type="match status" value="1"/>
</dbReference>
<feature type="transmembrane region" description="Helical" evidence="1">
    <location>
        <begin position="255"/>
        <end position="288"/>
    </location>
</feature>
<keyword evidence="3" id="KW-1185">Reference proteome</keyword>
<dbReference type="Proteomes" id="UP000075606">
    <property type="component" value="Unassembled WGS sequence"/>
</dbReference>
<proteinExistence type="predicted"/>
<feature type="transmembrane region" description="Helical" evidence="1">
    <location>
        <begin position="173"/>
        <end position="194"/>
    </location>
</feature>
<feature type="transmembrane region" description="Helical" evidence="1">
    <location>
        <begin position="300"/>
        <end position="319"/>
    </location>
</feature>
<accession>A0A150XH37</accession>
<dbReference type="AlphaFoldDB" id="A0A150XH37"/>
<keyword evidence="1" id="KW-0812">Transmembrane</keyword>
<feature type="transmembrane region" description="Helical" evidence="1">
    <location>
        <begin position="40"/>
        <end position="67"/>
    </location>
</feature>
<reference evidence="2 3" key="1">
    <citation type="submission" date="2016-01" db="EMBL/GenBank/DDBJ databases">
        <title>Genome sequencing of Roseivirga spongicola UST030701-084.</title>
        <authorList>
            <person name="Selvaratnam C."/>
            <person name="Thevarajoo S."/>
            <person name="Goh K.M."/>
            <person name="Ee R."/>
            <person name="Chan K.-G."/>
            <person name="Chong C.S."/>
        </authorList>
    </citation>
    <scope>NUCLEOTIDE SEQUENCE [LARGE SCALE GENOMIC DNA]</scope>
    <source>
        <strain evidence="2 3">UST030701-084</strain>
    </source>
</reference>
<dbReference type="InterPro" id="IPR045625">
    <property type="entry name" value="DUF6427"/>
</dbReference>
<feature type="transmembrane region" description="Helical" evidence="1">
    <location>
        <begin position="141"/>
        <end position="167"/>
    </location>
</feature>
<feature type="transmembrane region" description="Helical" evidence="1">
    <location>
        <begin position="215"/>
        <end position="235"/>
    </location>
</feature>
<protein>
    <recommendedName>
        <fullName evidence="4">Glycosyltransferase RgtA/B/C/D-like domain-containing protein</fullName>
    </recommendedName>
</protein>
<name>A0A150XH37_9BACT</name>
<keyword evidence="1" id="KW-0472">Membrane</keyword>
<dbReference type="STRING" id="333140.AWW68_04500"/>
<comment type="caution">
    <text evidence="2">The sequence shown here is derived from an EMBL/GenBank/DDBJ whole genome shotgun (WGS) entry which is preliminary data.</text>
</comment>
<evidence type="ECO:0000313" key="2">
    <source>
        <dbReference type="EMBL" id="KYG78033.1"/>
    </source>
</evidence>
<gene>
    <name evidence="2" type="ORF">AWW68_04500</name>
</gene>
<feature type="transmembrane region" description="Helical" evidence="1">
    <location>
        <begin position="103"/>
        <end position="121"/>
    </location>
</feature>
<sequence length="323" mass="36466">MFLTRLFFFLAVGTEATFDQIKLNGIETYFNEGAGPLFQLLSAGLSFILSNAYLNASFAALIILWNATLLNALLIRNSAFEDNSFIPSALYVILISFNSDNFFLTSQLLGTSFLLIAFLFLHQHLRFRNSDEKILSIGSTLALASLFHIPYIWLLVLILILFLFYSGTVGRRYLLLFWGLAMVLLLAWLPFLYLEKGSDFWGLFYKGLSTFQFNSTWLINIGIALALPLLISLKTSASNLAGMGMTNLQITVKRVFTWIGLFGILHVLFLSGNSASSTNLLIVSLSYFLTEHLLNTKKKWMAELTFSLVILLIFVMLYVEPLY</sequence>
<evidence type="ECO:0000256" key="1">
    <source>
        <dbReference type="SAM" id="Phobius"/>
    </source>
</evidence>
<keyword evidence="1" id="KW-1133">Transmembrane helix</keyword>
<organism evidence="2 3">
    <name type="scientific">Roseivirga spongicola</name>
    <dbReference type="NCBI Taxonomy" id="333140"/>
    <lineage>
        <taxon>Bacteria</taxon>
        <taxon>Pseudomonadati</taxon>
        <taxon>Bacteroidota</taxon>
        <taxon>Cytophagia</taxon>
        <taxon>Cytophagales</taxon>
        <taxon>Roseivirgaceae</taxon>
        <taxon>Roseivirga</taxon>
    </lineage>
</organism>